<keyword evidence="2" id="KW-1185">Reference proteome</keyword>
<reference evidence="1 2" key="1">
    <citation type="submission" date="2019-10" db="EMBL/GenBank/DDBJ databases">
        <title>Assembly and Annotation for the nematode Trichostrongylus colubriformis.</title>
        <authorList>
            <person name="Martin J."/>
        </authorList>
    </citation>
    <scope>NUCLEOTIDE SEQUENCE [LARGE SCALE GENOMIC DNA]</scope>
    <source>
        <strain evidence="1">G859</strain>
        <tissue evidence="1">Whole worm</tissue>
    </source>
</reference>
<comment type="caution">
    <text evidence="1">The sequence shown here is derived from an EMBL/GenBank/DDBJ whole genome shotgun (WGS) entry which is preliminary data.</text>
</comment>
<accession>A0AAN8J3E6</accession>
<dbReference type="Proteomes" id="UP001331761">
    <property type="component" value="Unassembled WGS sequence"/>
</dbReference>
<dbReference type="EMBL" id="WIXE01002189">
    <property type="protein sequence ID" value="KAK5985039.1"/>
    <property type="molecule type" value="Genomic_DNA"/>
</dbReference>
<gene>
    <name evidence="1" type="ORF">GCK32_006119</name>
</gene>
<name>A0AAN8J3E6_TRICO</name>
<organism evidence="1 2">
    <name type="scientific">Trichostrongylus colubriformis</name>
    <name type="common">Black scour worm</name>
    <dbReference type="NCBI Taxonomy" id="6319"/>
    <lineage>
        <taxon>Eukaryota</taxon>
        <taxon>Metazoa</taxon>
        <taxon>Ecdysozoa</taxon>
        <taxon>Nematoda</taxon>
        <taxon>Chromadorea</taxon>
        <taxon>Rhabditida</taxon>
        <taxon>Rhabditina</taxon>
        <taxon>Rhabditomorpha</taxon>
        <taxon>Strongyloidea</taxon>
        <taxon>Trichostrongylidae</taxon>
        <taxon>Trichostrongylus</taxon>
    </lineage>
</organism>
<protein>
    <submittedName>
        <fullName evidence="1">Uncharacterized protein</fullName>
    </submittedName>
</protein>
<evidence type="ECO:0000313" key="1">
    <source>
        <dbReference type="EMBL" id="KAK5985039.1"/>
    </source>
</evidence>
<evidence type="ECO:0000313" key="2">
    <source>
        <dbReference type="Proteomes" id="UP001331761"/>
    </source>
</evidence>
<sequence length="47" mass="5435">MAPNKAMKERVRKIAGDESHIIQGVDFRHLDPKILEKTMEKICKDVD</sequence>
<dbReference type="AlphaFoldDB" id="A0AAN8J3E6"/>
<proteinExistence type="predicted"/>